<dbReference type="Pfam" id="PF20152">
    <property type="entry name" value="DUF6534"/>
    <property type="match status" value="1"/>
</dbReference>
<keyword evidence="4" id="KW-1185">Reference proteome</keyword>
<feature type="domain" description="DUF6534" evidence="2">
    <location>
        <begin position="136"/>
        <end position="192"/>
    </location>
</feature>
<proteinExistence type="predicted"/>
<sequence length="214" mass="23757">MDRAVPAEYLRANLIVLIISHGPMFVGLAINICLLGIMTTQTYLYYAKYSSDKKWIKAFVALLYALNGIITASVQIFFALRILSLTKTMLCFILITVPAATAAVSAFVTTFVVSRQPLFFQACGKVPDIIWLGSGVAAGVVISFLLVHFFRKLGMKRSDIVVDRIIRFTIQTGLFTVVVAILDIIFFLTNKSGMYVKSKGKITAPLYPVKDTYY</sequence>
<organism evidence="3 4">
    <name type="scientific">Gymnopilus junonius</name>
    <name type="common">Spectacular rustgill mushroom</name>
    <name type="synonym">Gymnopilus spectabilis subsp. junonius</name>
    <dbReference type="NCBI Taxonomy" id="109634"/>
    <lineage>
        <taxon>Eukaryota</taxon>
        <taxon>Fungi</taxon>
        <taxon>Dikarya</taxon>
        <taxon>Basidiomycota</taxon>
        <taxon>Agaricomycotina</taxon>
        <taxon>Agaricomycetes</taxon>
        <taxon>Agaricomycetidae</taxon>
        <taxon>Agaricales</taxon>
        <taxon>Agaricineae</taxon>
        <taxon>Hymenogastraceae</taxon>
        <taxon>Gymnopilus</taxon>
    </lineage>
</organism>
<feature type="transmembrane region" description="Helical" evidence="1">
    <location>
        <begin position="129"/>
        <end position="147"/>
    </location>
</feature>
<evidence type="ECO:0000313" key="3">
    <source>
        <dbReference type="EMBL" id="KAF8883780.1"/>
    </source>
</evidence>
<dbReference type="PANTHER" id="PTHR40465:SF1">
    <property type="entry name" value="DUF6534 DOMAIN-CONTAINING PROTEIN"/>
    <property type="match status" value="1"/>
</dbReference>
<name>A0A9P5NFN6_GYMJU</name>
<reference evidence="3" key="1">
    <citation type="submission" date="2020-11" db="EMBL/GenBank/DDBJ databases">
        <authorList>
            <consortium name="DOE Joint Genome Institute"/>
            <person name="Ahrendt S."/>
            <person name="Riley R."/>
            <person name="Andreopoulos W."/>
            <person name="LaButti K."/>
            <person name="Pangilinan J."/>
            <person name="Ruiz-duenas F.J."/>
            <person name="Barrasa J.M."/>
            <person name="Sanchez-Garcia M."/>
            <person name="Camarero S."/>
            <person name="Miyauchi S."/>
            <person name="Serrano A."/>
            <person name="Linde D."/>
            <person name="Babiker R."/>
            <person name="Drula E."/>
            <person name="Ayuso-Fernandez I."/>
            <person name="Pacheco R."/>
            <person name="Padilla G."/>
            <person name="Ferreira P."/>
            <person name="Barriuso J."/>
            <person name="Kellner H."/>
            <person name="Castanera R."/>
            <person name="Alfaro M."/>
            <person name="Ramirez L."/>
            <person name="Pisabarro A.G."/>
            <person name="Kuo A."/>
            <person name="Tritt A."/>
            <person name="Lipzen A."/>
            <person name="He G."/>
            <person name="Yan M."/>
            <person name="Ng V."/>
            <person name="Cullen D."/>
            <person name="Martin F."/>
            <person name="Rosso M.-N."/>
            <person name="Henrissat B."/>
            <person name="Hibbett D."/>
            <person name="Martinez A.T."/>
            <person name="Grigoriev I.V."/>
        </authorList>
    </citation>
    <scope>NUCLEOTIDE SEQUENCE</scope>
    <source>
        <strain evidence="3">AH 44721</strain>
    </source>
</reference>
<keyword evidence="1" id="KW-1133">Transmembrane helix</keyword>
<feature type="transmembrane region" description="Helical" evidence="1">
    <location>
        <begin position="168"/>
        <end position="188"/>
    </location>
</feature>
<comment type="caution">
    <text evidence="3">The sequence shown here is derived from an EMBL/GenBank/DDBJ whole genome shotgun (WGS) entry which is preliminary data.</text>
</comment>
<feature type="transmembrane region" description="Helical" evidence="1">
    <location>
        <begin position="58"/>
        <end position="78"/>
    </location>
</feature>
<evidence type="ECO:0000259" key="2">
    <source>
        <dbReference type="Pfam" id="PF20152"/>
    </source>
</evidence>
<dbReference type="PANTHER" id="PTHR40465">
    <property type="entry name" value="CHROMOSOME 1, WHOLE GENOME SHOTGUN SEQUENCE"/>
    <property type="match status" value="1"/>
</dbReference>
<keyword evidence="1" id="KW-0812">Transmembrane</keyword>
<feature type="transmembrane region" description="Helical" evidence="1">
    <location>
        <begin position="90"/>
        <end position="109"/>
    </location>
</feature>
<accession>A0A9P5NFN6</accession>
<gene>
    <name evidence="3" type="ORF">CPB84DRAFT_1789822</name>
</gene>
<feature type="transmembrane region" description="Helical" evidence="1">
    <location>
        <begin position="12"/>
        <end position="38"/>
    </location>
</feature>
<dbReference type="OrthoDB" id="3183258at2759"/>
<keyword evidence="1" id="KW-0472">Membrane</keyword>
<dbReference type="EMBL" id="JADNYJ010000113">
    <property type="protein sequence ID" value="KAF8883780.1"/>
    <property type="molecule type" value="Genomic_DNA"/>
</dbReference>
<dbReference type="InterPro" id="IPR045339">
    <property type="entry name" value="DUF6534"/>
</dbReference>
<dbReference type="AlphaFoldDB" id="A0A9P5NFN6"/>
<evidence type="ECO:0000313" key="4">
    <source>
        <dbReference type="Proteomes" id="UP000724874"/>
    </source>
</evidence>
<dbReference type="Proteomes" id="UP000724874">
    <property type="component" value="Unassembled WGS sequence"/>
</dbReference>
<evidence type="ECO:0000256" key="1">
    <source>
        <dbReference type="SAM" id="Phobius"/>
    </source>
</evidence>
<protein>
    <recommendedName>
        <fullName evidence="2">DUF6534 domain-containing protein</fullName>
    </recommendedName>
</protein>